<evidence type="ECO:0000313" key="1">
    <source>
        <dbReference type="EMBL" id="CAA6809734.1"/>
    </source>
</evidence>
<dbReference type="AlphaFoldDB" id="A0A6S6SUD5"/>
<protein>
    <submittedName>
        <fullName evidence="1">Uncharacterized protein</fullName>
    </submittedName>
</protein>
<sequence length="315" mass="37552">MQKLLALLAILIIAITLNLYLKKVSTQYAFYHWKQSYTNSENTEPKYIKVMDIAYENEVKIHFTQFINKAKKKIVPVIYIDNPVFKHENAEAFAKKIFTLLKQKSKNSFNYNEVQIDCDWTESTKKPYFSFLKTFKKLSQITLSTTIRLHQIKYHKRTGVPPVDKGVLMYYNMSDFKDLETKNYILDLELAKKYHYNFDSYLLKLDLALPLYAQANIIRLGEVVRIIEGIRKKDLNMYFHALKNNHYEITKTHYFHKRLLYKGDVLRIDEVSIEDLQQAINNLKTVMKQPEEIIFYRWGNRGFYGEEHLKEVAKW</sequence>
<proteinExistence type="predicted"/>
<name>A0A6S6SUD5_9BACT</name>
<gene>
    <name evidence="1" type="ORF">HELGO_WM39843</name>
</gene>
<organism evidence="1">
    <name type="scientific">uncultured Sulfurovum sp</name>
    <dbReference type="NCBI Taxonomy" id="269237"/>
    <lineage>
        <taxon>Bacteria</taxon>
        <taxon>Pseudomonadati</taxon>
        <taxon>Campylobacterota</taxon>
        <taxon>Epsilonproteobacteria</taxon>
        <taxon>Campylobacterales</taxon>
        <taxon>Sulfurovaceae</taxon>
        <taxon>Sulfurovum</taxon>
        <taxon>environmental samples</taxon>
    </lineage>
</organism>
<accession>A0A6S6SUD5</accession>
<dbReference type="EMBL" id="CACVAR010000195">
    <property type="protein sequence ID" value="CAA6809734.1"/>
    <property type="molecule type" value="Genomic_DNA"/>
</dbReference>
<reference evidence="1" key="1">
    <citation type="submission" date="2020-01" db="EMBL/GenBank/DDBJ databases">
        <authorList>
            <person name="Meier V. D."/>
            <person name="Meier V D."/>
        </authorList>
    </citation>
    <scope>NUCLEOTIDE SEQUENCE</scope>
    <source>
        <strain evidence="1">HLG_WM_MAG_03</strain>
    </source>
</reference>